<evidence type="ECO:0000313" key="3">
    <source>
        <dbReference type="Proteomes" id="UP000775872"/>
    </source>
</evidence>
<comment type="caution">
    <text evidence="2">The sequence shown here is derived from an EMBL/GenBank/DDBJ whole genome shotgun (WGS) entry which is preliminary data.</text>
</comment>
<dbReference type="OrthoDB" id="5150012at2759"/>
<reference evidence="2 3" key="2">
    <citation type="submission" date="2021-10" db="EMBL/GenBank/DDBJ databases">
        <authorList>
            <person name="Piombo E."/>
        </authorList>
    </citation>
    <scope>NUCLEOTIDE SEQUENCE [LARGE SCALE GENOMIC DNA]</scope>
</reference>
<proteinExistence type="predicted"/>
<feature type="compositionally biased region" description="Polar residues" evidence="1">
    <location>
        <begin position="490"/>
        <end position="508"/>
    </location>
</feature>
<organism evidence="2 3">
    <name type="scientific">Clonostachys solani</name>
    <dbReference type="NCBI Taxonomy" id="160281"/>
    <lineage>
        <taxon>Eukaryota</taxon>
        <taxon>Fungi</taxon>
        <taxon>Dikarya</taxon>
        <taxon>Ascomycota</taxon>
        <taxon>Pezizomycotina</taxon>
        <taxon>Sordariomycetes</taxon>
        <taxon>Hypocreomycetidae</taxon>
        <taxon>Hypocreales</taxon>
        <taxon>Bionectriaceae</taxon>
        <taxon>Clonostachys</taxon>
    </lineage>
</organism>
<dbReference type="AlphaFoldDB" id="A0A9N9WA64"/>
<name>A0A9N9WA64_9HYPO</name>
<dbReference type="Proteomes" id="UP000775872">
    <property type="component" value="Unassembled WGS sequence"/>
</dbReference>
<protein>
    <submittedName>
        <fullName evidence="2">Uncharacterized protein</fullName>
    </submittedName>
</protein>
<dbReference type="EMBL" id="CABFOC020000013">
    <property type="protein sequence ID" value="CAH0045939.1"/>
    <property type="molecule type" value="Genomic_DNA"/>
</dbReference>
<feature type="region of interest" description="Disordered" evidence="1">
    <location>
        <begin position="120"/>
        <end position="140"/>
    </location>
</feature>
<feature type="region of interest" description="Disordered" evidence="1">
    <location>
        <begin position="474"/>
        <end position="649"/>
    </location>
</feature>
<reference evidence="3" key="1">
    <citation type="submission" date="2019-06" db="EMBL/GenBank/DDBJ databases">
        <authorList>
            <person name="Broberg M."/>
        </authorList>
    </citation>
    <scope>NUCLEOTIDE SEQUENCE [LARGE SCALE GENOMIC DNA]</scope>
</reference>
<feature type="compositionally biased region" description="Basic and acidic residues" evidence="1">
    <location>
        <begin position="542"/>
        <end position="604"/>
    </location>
</feature>
<feature type="compositionally biased region" description="Basic residues" evidence="1">
    <location>
        <begin position="631"/>
        <end position="640"/>
    </location>
</feature>
<keyword evidence="3" id="KW-1185">Reference proteome</keyword>
<evidence type="ECO:0000313" key="2">
    <source>
        <dbReference type="EMBL" id="CAH0045939.1"/>
    </source>
</evidence>
<sequence>MHRYYGPGNPLRDASFHASRLRDPPPPMELKSVQDLLRMPNEEMDRYISKYFEYYGDLDITAGGGTDGIPQRHVDRLQEEIRDCKKRHGRHISKWSIVIHGGLLGQLDERLQEVADKGQIPTWKPHTGVSPSPEPETPMLWCRKGLSKDKEIEKRQRAWYMENRNRLEEDGGHSFVPVSVLRELKGKEELLIRVQCWRFALGIPKDRSSDVFEQQLATWEFFRRWQRYNRGLQDTGGFEEFAIHSWRKNRFMGTEADYNEFLEDIRSGSPSVLQEEWKQEQTLRAQLQEHWREDCESFDDYGAAVERRLAKHGIQKTFKPNIDARSQDPVTTWIEYLGHMFWVLDVHKEHLEEMLAENELYIATLTFEDRSLDRDDPDWEANLQKAQKGLDQAKETCQRFAARGRSKGSIFWQPHDLHQMRSMAACTGLLTEFIQLELPSVEKNARPPQKGLSTGASLGGATNAAQQIAAAAIQEGPEDSTYQPAPPQDVVSTQPTSPLDVSGNPTSKSLKRKGSFSEQSEHNTKSRKRSSGNGSQPAPAPRRSERIPEVQRRQAEKTQKAKEEEAKEAKKEEEAKKAKAEKKAMKLQVEREKKQAAKAAEAKAARAARAKAAKAAKAARVSKATNPRHTQPARRSTRVSKRPDRLGFS</sequence>
<gene>
    <name evidence="2" type="ORF">CSOL1703_00012572</name>
</gene>
<feature type="region of interest" description="Disordered" evidence="1">
    <location>
        <begin position="1"/>
        <end position="27"/>
    </location>
</feature>
<evidence type="ECO:0000256" key="1">
    <source>
        <dbReference type="SAM" id="MobiDB-lite"/>
    </source>
</evidence>
<accession>A0A9N9WA64</accession>